<evidence type="ECO:0000313" key="3">
    <source>
        <dbReference type="EMBL" id="GAA1096828.1"/>
    </source>
</evidence>
<name>A0ABP4EBL3_9ACTN</name>
<dbReference type="SUPFAM" id="SSF52980">
    <property type="entry name" value="Restriction endonuclease-like"/>
    <property type="match status" value="1"/>
</dbReference>
<protein>
    <recommendedName>
        <fullName evidence="2">Restriction endonuclease type IV Mrr domain-containing protein</fullName>
    </recommendedName>
</protein>
<organism evidence="3 4">
    <name type="scientific">Nocardioides dubius</name>
    <dbReference type="NCBI Taxonomy" id="317019"/>
    <lineage>
        <taxon>Bacteria</taxon>
        <taxon>Bacillati</taxon>
        <taxon>Actinomycetota</taxon>
        <taxon>Actinomycetes</taxon>
        <taxon>Propionibacteriales</taxon>
        <taxon>Nocardioidaceae</taxon>
        <taxon>Nocardioides</taxon>
    </lineage>
</organism>
<accession>A0ABP4EBL3</accession>
<evidence type="ECO:0000256" key="1">
    <source>
        <dbReference type="SAM" id="MobiDB-lite"/>
    </source>
</evidence>
<feature type="domain" description="Restriction endonuclease type IV Mrr" evidence="2">
    <location>
        <begin position="27"/>
        <end position="135"/>
    </location>
</feature>
<keyword evidence="4" id="KW-1185">Reference proteome</keyword>
<dbReference type="Pfam" id="PF04471">
    <property type="entry name" value="Mrr_cat"/>
    <property type="match status" value="1"/>
</dbReference>
<sequence length="251" mass="26881">MLPGPEVSDDEVDASAPPTIAPGEPAWLTFEKDVSNFLASLDPGATVIHNKKRHGKSGRLRQMDALITGDVCGSAVEIAVEAKHYSKKVGIGVVDAFVGKCVDVEVDKGILYSHLGFDDGAVARAAAAVHPKIELREVPEPASVTLSDSEIAILLADLEPWDVVTPKFLGVRACPGDECWGDFVATEDWDGGICDQCGLPVGVCQECDGSTRLESDEQICDHCDSGAFMVDREHGSQVLTDIHWMSGLWDH</sequence>
<reference evidence="4" key="1">
    <citation type="journal article" date="2019" name="Int. J. Syst. Evol. Microbiol.">
        <title>The Global Catalogue of Microorganisms (GCM) 10K type strain sequencing project: providing services to taxonomists for standard genome sequencing and annotation.</title>
        <authorList>
            <consortium name="The Broad Institute Genomics Platform"/>
            <consortium name="The Broad Institute Genome Sequencing Center for Infectious Disease"/>
            <person name="Wu L."/>
            <person name="Ma J."/>
        </authorList>
    </citation>
    <scope>NUCLEOTIDE SEQUENCE [LARGE SCALE GENOMIC DNA]</scope>
    <source>
        <strain evidence="4">JCM 13008</strain>
    </source>
</reference>
<evidence type="ECO:0000313" key="4">
    <source>
        <dbReference type="Proteomes" id="UP001501581"/>
    </source>
</evidence>
<dbReference type="InterPro" id="IPR007560">
    <property type="entry name" value="Restrct_endonuc_IV_Mrr"/>
</dbReference>
<proteinExistence type="predicted"/>
<dbReference type="EMBL" id="BAAALG010000003">
    <property type="protein sequence ID" value="GAA1096828.1"/>
    <property type="molecule type" value="Genomic_DNA"/>
</dbReference>
<dbReference type="Proteomes" id="UP001501581">
    <property type="component" value="Unassembled WGS sequence"/>
</dbReference>
<gene>
    <name evidence="3" type="ORF">GCM10009668_12010</name>
</gene>
<comment type="caution">
    <text evidence="3">The sequence shown here is derived from an EMBL/GenBank/DDBJ whole genome shotgun (WGS) entry which is preliminary data.</text>
</comment>
<feature type="region of interest" description="Disordered" evidence="1">
    <location>
        <begin position="1"/>
        <end position="21"/>
    </location>
</feature>
<dbReference type="InterPro" id="IPR011335">
    <property type="entry name" value="Restrct_endonuc-II-like"/>
</dbReference>
<dbReference type="RefSeq" id="WP_343992347.1">
    <property type="nucleotide sequence ID" value="NZ_BAAALG010000003.1"/>
</dbReference>
<evidence type="ECO:0000259" key="2">
    <source>
        <dbReference type="Pfam" id="PF04471"/>
    </source>
</evidence>